<accession>A0ABV9XLI5</accession>
<evidence type="ECO:0008006" key="3">
    <source>
        <dbReference type="Google" id="ProtNLM"/>
    </source>
</evidence>
<dbReference type="EMBL" id="JBHSJD010000024">
    <property type="protein sequence ID" value="MFC5026254.1"/>
    <property type="molecule type" value="Genomic_DNA"/>
</dbReference>
<comment type="caution">
    <text evidence="1">The sequence shown here is derived from an EMBL/GenBank/DDBJ whole genome shotgun (WGS) entry which is preliminary data.</text>
</comment>
<name>A0ABV9XLI5_9ACTN</name>
<gene>
    <name evidence="1" type="ORF">ACFPM3_29395</name>
</gene>
<protein>
    <recommendedName>
        <fullName evidence="3">DNA-binding protein</fullName>
    </recommendedName>
</protein>
<evidence type="ECO:0000313" key="1">
    <source>
        <dbReference type="EMBL" id="MFC5026254.1"/>
    </source>
</evidence>
<sequence>MLSHITVHDVTRSFTDDAVRLLREDGLRGHTYAIDAVLAAIARRVPGPVSVLTSDPEDLTPLCGPAVTIIKI</sequence>
<organism evidence="1 2">
    <name type="scientific">Streptomyces coeruleoprunus</name>
    <dbReference type="NCBI Taxonomy" id="285563"/>
    <lineage>
        <taxon>Bacteria</taxon>
        <taxon>Bacillati</taxon>
        <taxon>Actinomycetota</taxon>
        <taxon>Actinomycetes</taxon>
        <taxon>Kitasatosporales</taxon>
        <taxon>Streptomycetaceae</taxon>
        <taxon>Streptomyces</taxon>
    </lineage>
</organism>
<reference evidence="2" key="1">
    <citation type="journal article" date="2019" name="Int. J. Syst. Evol. Microbiol.">
        <title>The Global Catalogue of Microorganisms (GCM) 10K type strain sequencing project: providing services to taxonomists for standard genome sequencing and annotation.</title>
        <authorList>
            <consortium name="The Broad Institute Genomics Platform"/>
            <consortium name="The Broad Institute Genome Sequencing Center for Infectious Disease"/>
            <person name="Wu L."/>
            <person name="Ma J."/>
        </authorList>
    </citation>
    <scope>NUCLEOTIDE SEQUENCE [LARGE SCALE GENOMIC DNA]</scope>
    <source>
        <strain evidence="2">CGMCC 4.1648</strain>
    </source>
</reference>
<evidence type="ECO:0000313" key="2">
    <source>
        <dbReference type="Proteomes" id="UP001595829"/>
    </source>
</evidence>
<dbReference type="RefSeq" id="WP_345689854.1">
    <property type="nucleotide sequence ID" value="NZ_BAABIT010000001.1"/>
</dbReference>
<dbReference type="Proteomes" id="UP001595829">
    <property type="component" value="Unassembled WGS sequence"/>
</dbReference>
<proteinExistence type="predicted"/>
<keyword evidence="2" id="KW-1185">Reference proteome</keyword>